<dbReference type="CDD" id="cd08069">
    <property type="entry name" value="MPN_RPN11_CSN5"/>
    <property type="match status" value="1"/>
</dbReference>
<dbReference type="PANTHER" id="PTHR10410">
    <property type="entry name" value="EUKARYOTIC TRANSLATION INITIATION FACTOR 3 -RELATED"/>
    <property type="match status" value="1"/>
</dbReference>
<proteinExistence type="inferred from homology"/>
<dbReference type="FunCoup" id="G7E3Y4">
    <property type="interactions" value="629"/>
</dbReference>
<evidence type="ECO:0000256" key="8">
    <source>
        <dbReference type="ARBA" id="ARBA00022833"/>
    </source>
</evidence>
<keyword evidence="6" id="KW-0736">Signalosome</keyword>
<dbReference type="Pfam" id="PF18323">
    <property type="entry name" value="CSN5_C"/>
    <property type="match status" value="1"/>
</dbReference>
<evidence type="ECO:0000256" key="1">
    <source>
        <dbReference type="ARBA" id="ARBA00006008"/>
    </source>
</evidence>
<accession>G7E3Y4</accession>
<evidence type="ECO:0000256" key="3">
    <source>
        <dbReference type="ARBA" id="ARBA00014880"/>
    </source>
</evidence>
<dbReference type="InterPro" id="IPR040961">
    <property type="entry name" value="CSN5_C"/>
</dbReference>
<dbReference type="GO" id="GO:0008237">
    <property type="term" value="F:metallopeptidase activity"/>
    <property type="evidence" value="ECO:0007669"/>
    <property type="project" value="UniProtKB-KW"/>
</dbReference>
<evidence type="ECO:0000259" key="12">
    <source>
        <dbReference type="PROSITE" id="PS50249"/>
    </source>
</evidence>
<evidence type="ECO:0000256" key="4">
    <source>
        <dbReference type="ARBA" id="ARBA00022670"/>
    </source>
</evidence>
<dbReference type="EMBL" id="BABT02000126">
    <property type="protein sequence ID" value="GAA97544.1"/>
    <property type="molecule type" value="Genomic_DNA"/>
</dbReference>
<keyword evidence="9" id="KW-0482">Metalloprotease</keyword>
<sequence>MSASNGGQDARLNFEMANKVEALEADKIYRYDADEQKRIGAARPWKQDPHYFRDVRISSVALIKMVMHARSGGVHEIMGMMQGKIDGNTFVVMDAFALPVEGTETRINASNDANEYIVEYTEKSKLVGRLENIVGWYHSHPGYGCWLSGIDVMTQHTNQTFTDPFLAIVIDPNRTISAGRVDIGAFRTYPEGYTPPDSSSMYQSVPLENVEDFGAHASRYYPLNISHFKSSLDTKLLDLLWNKYWAMTLSQSSLVSNRAYMTSQLADLSRKLSDTRRFISGKAEVATLLPELMQGIAANNKASDKGKEAESSPTPTAGNKTALQNVVQDSHKLACECSHGQMTQVIKDLLYNGSRGLSDPKDLESLHVHMLGH</sequence>
<dbReference type="Pfam" id="PF01398">
    <property type="entry name" value="JAB"/>
    <property type="match status" value="1"/>
</dbReference>
<dbReference type="InterPro" id="IPR000555">
    <property type="entry name" value="JAMM/MPN+_dom"/>
</dbReference>
<evidence type="ECO:0000313" key="13">
    <source>
        <dbReference type="EMBL" id="GAA97544.1"/>
    </source>
</evidence>
<dbReference type="STRING" id="764103.G7E3Y4"/>
<dbReference type="eggNOG" id="KOG1554">
    <property type="taxonomic scope" value="Eukaryota"/>
</dbReference>
<gene>
    <name evidence="13" type="primary">Mo04222</name>
    <name evidence="13" type="ORF">E5Q_04222</name>
</gene>
<dbReference type="PROSITE" id="PS50249">
    <property type="entry name" value="MPN"/>
    <property type="match status" value="1"/>
</dbReference>
<dbReference type="InParanoid" id="G7E3Y4"/>
<evidence type="ECO:0000256" key="9">
    <source>
        <dbReference type="ARBA" id="ARBA00023049"/>
    </source>
</evidence>
<name>G7E3Y4_MIXOS</name>
<dbReference type="Gene3D" id="3.40.140.10">
    <property type="entry name" value="Cytidine Deaminase, domain 2"/>
    <property type="match status" value="1"/>
</dbReference>
<organism evidence="13 14">
    <name type="scientific">Mixia osmundae (strain CBS 9802 / IAM 14324 / JCM 22182 / KY 12970)</name>
    <dbReference type="NCBI Taxonomy" id="764103"/>
    <lineage>
        <taxon>Eukaryota</taxon>
        <taxon>Fungi</taxon>
        <taxon>Dikarya</taxon>
        <taxon>Basidiomycota</taxon>
        <taxon>Pucciniomycotina</taxon>
        <taxon>Mixiomycetes</taxon>
        <taxon>Mixiales</taxon>
        <taxon>Mixiaceae</taxon>
        <taxon>Mixia</taxon>
    </lineage>
</organism>
<evidence type="ECO:0000256" key="11">
    <source>
        <dbReference type="SAM" id="MobiDB-lite"/>
    </source>
</evidence>
<keyword evidence="7" id="KW-0378">Hydrolase</keyword>
<evidence type="ECO:0000256" key="10">
    <source>
        <dbReference type="ARBA" id="ARBA00058010"/>
    </source>
</evidence>
<dbReference type="Proteomes" id="UP000009131">
    <property type="component" value="Unassembled WGS sequence"/>
</dbReference>
<comment type="similarity">
    <text evidence="1">Belongs to the peptidase M67A family. CSN5 subfamily.</text>
</comment>
<dbReference type="SMART" id="SM00232">
    <property type="entry name" value="JAB_MPN"/>
    <property type="match status" value="1"/>
</dbReference>
<feature type="region of interest" description="Disordered" evidence="11">
    <location>
        <begin position="300"/>
        <end position="320"/>
    </location>
</feature>
<dbReference type="GO" id="GO:0008180">
    <property type="term" value="C:COP9 signalosome"/>
    <property type="evidence" value="ECO:0007669"/>
    <property type="project" value="UniProtKB-KW"/>
</dbReference>
<evidence type="ECO:0000313" key="14">
    <source>
        <dbReference type="Proteomes" id="UP000009131"/>
    </source>
</evidence>
<dbReference type="SUPFAM" id="SSF102712">
    <property type="entry name" value="JAB1/MPN domain"/>
    <property type="match status" value="1"/>
</dbReference>
<reference evidence="13 14" key="1">
    <citation type="journal article" date="2011" name="J. Gen. Appl. Microbiol.">
        <title>Draft genome sequencing of the enigmatic basidiomycete Mixia osmundae.</title>
        <authorList>
            <person name="Nishida H."/>
            <person name="Nagatsuka Y."/>
            <person name="Sugiyama J."/>
        </authorList>
    </citation>
    <scope>NUCLEOTIDE SEQUENCE [LARGE SCALE GENOMIC DNA]</scope>
    <source>
        <strain evidence="14">CBS 9802 / IAM 14324 / JCM 22182 / KY 12970</strain>
    </source>
</reference>
<dbReference type="InterPro" id="IPR050242">
    <property type="entry name" value="JAMM_MPN+_peptidase_M67A"/>
</dbReference>
<dbReference type="InterPro" id="IPR037518">
    <property type="entry name" value="MPN"/>
</dbReference>
<dbReference type="RefSeq" id="XP_014570357.1">
    <property type="nucleotide sequence ID" value="XM_014714871.1"/>
</dbReference>
<protein>
    <recommendedName>
        <fullName evidence="3">COP9 signalosome complex subunit 5</fullName>
    </recommendedName>
</protein>
<dbReference type="GO" id="GO:0000338">
    <property type="term" value="P:protein deneddylation"/>
    <property type="evidence" value="ECO:0007669"/>
    <property type="project" value="UniProtKB-ARBA"/>
</dbReference>
<dbReference type="GO" id="GO:0046872">
    <property type="term" value="F:metal ion binding"/>
    <property type="evidence" value="ECO:0007669"/>
    <property type="project" value="UniProtKB-KW"/>
</dbReference>
<keyword evidence="5" id="KW-0479">Metal-binding</keyword>
<keyword evidence="8" id="KW-0862">Zinc</keyword>
<keyword evidence="14" id="KW-1185">Reference proteome</keyword>
<feature type="domain" description="MPN" evidence="12">
    <location>
        <begin position="55"/>
        <end position="192"/>
    </location>
</feature>
<dbReference type="MEROPS" id="M67.A02"/>
<dbReference type="GO" id="GO:0006508">
    <property type="term" value="P:proteolysis"/>
    <property type="evidence" value="ECO:0007669"/>
    <property type="project" value="UniProtKB-KW"/>
</dbReference>
<evidence type="ECO:0000256" key="6">
    <source>
        <dbReference type="ARBA" id="ARBA00022790"/>
    </source>
</evidence>
<comment type="caution">
    <text evidence="13">The sequence shown here is derived from an EMBL/GenBank/DDBJ whole genome shotgun (WGS) entry which is preliminary data.</text>
</comment>
<keyword evidence="4" id="KW-0645">Protease</keyword>
<dbReference type="AlphaFoldDB" id="G7E3Y4"/>
<evidence type="ECO:0000256" key="5">
    <source>
        <dbReference type="ARBA" id="ARBA00022723"/>
    </source>
</evidence>
<dbReference type="OrthoDB" id="605656at2759"/>
<evidence type="ECO:0000256" key="2">
    <source>
        <dbReference type="ARBA" id="ARBA00011098"/>
    </source>
</evidence>
<evidence type="ECO:0000256" key="7">
    <source>
        <dbReference type="ARBA" id="ARBA00022801"/>
    </source>
</evidence>
<feature type="compositionally biased region" description="Polar residues" evidence="11">
    <location>
        <begin position="311"/>
        <end position="320"/>
    </location>
</feature>
<comment type="function">
    <text evidence="10">Catalytic Component of the COP9 signalosome (CSN) complex that acts as an regulator of the ubiquitin (Ubl) conjugation pathway by mediating the deneddylation of the cullin subunit of SCF-type E3 ubiquitin-protein ligase complexes.</text>
</comment>
<dbReference type="FunFam" id="3.40.140.10:FF:000003">
    <property type="entry name" value="COP9 signalosome complex subunit 5"/>
    <property type="match status" value="1"/>
</dbReference>
<reference evidence="13 14" key="2">
    <citation type="journal article" date="2012" name="Open Biol.">
        <title>Characteristics of nucleosomes and linker DNA regions on the genome of the basidiomycete Mixia osmundae revealed by mono- and dinucleosome mapping.</title>
        <authorList>
            <person name="Nishida H."/>
            <person name="Kondo S."/>
            <person name="Matsumoto T."/>
            <person name="Suzuki Y."/>
            <person name="Yoshikawa H."/>
            <person name="Taylor T.D."/>
            <person name="Sugiyama J."/>
        </authorList>
    </citation>
    <scope>NUCLEOTIDE SEQUENCE [LARGE SCALE GENOMIC DNA]</scope>
    <source>
        <strain evidence="14">CBS 9802 / IAM 14324 / JCM 22182 / KY 12970</strain>
    </source>
</reference>
<dbReference type="OMA" id="VKMKLFQ"/>
<dbReference type="HOGENOM" id="CLU_053034_0_2_1"/>
<comment type="subunit">
    <text evidence="2">Component of the COP9 signalosome (CSN) complex.</text>
</comment>